<organism evidence="1 2">
    <name type="scientific">Pleurotus cornucopiae</name>
    <name type="common">Cornucopia mushroom</name>
    <dbReference type="NCBI Taxonomy" id="5321"/>
    <lineage>
        <taxon>Eukaryota</taxon>
        <taxon>Fungi</taxon>
        <taxon>Dikarya</taxon>
        <taxon>Basidiomycota</taxon>
        <taxon>Agaricomycotina</taxon>
        <taxon>Agaricomycetes</taxon>
        <taxon>Agaricomycetidae</taxon>
        <taxon>Agaricales</taxon>
        <taxon>Pleurotineae</taxon>
        <taxon>Pleurotaceae</taxon>
        <taxon>Pleurotus</taxon>
    </lineage>
</organism>
<accession>A0ACB7IN97</accession>
<comment type="caution">
    <text evidence="1">The sequence shown here is derived from an EMBL/GenBank/DDBJ whole genome shotgun (WGS) entry which is preliminary data.</text>
</comment>
<evidence type="ECO:0000313" key="1">
    <source>
        <dbReference type="EMBL" id="KAG9219653.1"/>
    </source>
</evidence>
<keyword evidence="2" id="KW-1185">Reference proteome</keyword>
<dbReference type="EMBL" id="WQMT02000009">
    <property type="protein sequence ID" value="KAG9219653.1"/>
    <property type="molecule type" value="Genomic_DNA"/>
</dbReference>
<sequence>MTSYLSSRTLPPEIISLVLEDFDYDVWPLRTCSLVCKSWRDLSLPFLFHHLCLSDGKTFRRAFRLLVVDAPHIGQFVRGILIGKSIAAQSSELRFLAHASEKERLEALFLALPGLKVLHCDFGGHLTIPLTLLRSSITTLYLDGNIQPIDELMILLQAAAETIRFLTIRNMVYRGLSSNQLLSRNMPFPGCMLALEELSIIWCDELPFLPSTIQMPNLRTLRLDNCDESILSCVPASLETLAIQIEPDISLPVNKLLTVENVVAFCRIIDSDDRLDERTIRKLCNTSKVKQLELLLLFLDGHNDTLRSLASMIDKDFDDDMLRLHRHGALERVIVTSKFPSEGIQDLFPKLSNLGILEVRSGASSLLSPQRRRFIKNGYQSWSWSSDW</sequence>
<name>A0ACB7IN97_PLECO</name>
<gene>
    <name evidence="1" type="ORF">CCMSSC00406_0006025</name>
</gene>
<proteinExistence type="predicted"/>
<reference evidence="1 2" key="1">
    <citation type="journal article" date="2021" name="Appl. Environ. Microbiol.">
        <title>Genetic linkage and physical mapping for an oyster mushroom Pleurotus cornucopiae and QTL analysis for the trait cap color.</title>
        <authorList>
            <person name="Zhang Y."/>
            <person name="Gao W."/>
            <person name="Sonnenberg A."/>
            <person name="Chen Q."/>
            <person name="Zhang J."/>
            <person name="Huang C."/>
        </authorList>
    </citation>
    <scope>NUCLEOTIDE SEQUENCE [LARGE SCALE GENOMIC DNA]</scope>
    <source>
        <strain evidence="1">CCMSSC00406</strain>
    </source>
</reference>
<evidence type="ECO:0000313" key="2">
    <source>
        <dbReference type="Proteomes" id="UP000824881"/>
    </source>
</evidence>
<protein>
    <submittedName>
        <fullName evidence="1">Uncharacterized protein</fullName>
    </submittedName>
</protein>
<dbReference type="Proteomes" id="UP000824881">
    <property type="component" value="Unassembled WGS sequence"/>
</dbReference>